<evidence type="ECO:0000313" key="2">
    <source>
        <dbReference type="Proteomes" id="UP000462055"/>
    </source>
</evidence>
<proteinExistence type="predicted"/>
<keyword evidence="1" id="KW-0808">Transferase</keyword>
<reference evidence="1" key="1">
    <citation type="submission" date="2019-12" db="EMBL/GenBank/DDBJ databases">
        <title>Actinomadura physcomitrii sp. nov., a novel actinomycete isolated from moss [Physcomitrium sphaericum (Ludw) Fuernr].</title>
        <authorList>
            <person name="Zhuang X."/>
        </authorList>
    </citation>
    <scope>NUCLEOTIDE SEQUENCE [LARGE SCALE GENOMIC DNA]</scope>
    <source>
        <strain evidence="1">LD22</strain>
    </source>
</reference>
<dbReference type="AlphaFoldDB" id="A0A6I4MNK0"/>
<keyword evidence="1" id="KW-0723">Serine/threonine-protein kinase</keyword>
<keyword evidence="1" id="KW-0418">Kinase</keyword>
<dbReference type="GO" id="GO:0004674">
    <property type="term" value="F:protein serine/threonine kinase activity"/>
    <property type="evidence" value="ECO:0007669"/>
    <property type="project" value="UniProtKB-KW"/>
</dbReference>
<evidence type="ECO:0000313" key="1">
    <source>
        <dbReference type="EMBL" id="MWA07412.1"/>
    </source>
</evidence>
<protein>
    <submittedName>
        <fullName evidence="1">Serine/threonine protein kinase</fullName>
    </submittedName>
</protein>
<comment type="caution">
    <text evidence="1">The sequence shown here is derived from an EMBL/GenBank/DDBJ whole genome shotgun (WGS) entry which is preliminary data.</text>
</comment>
<dbReference type="EMBL" id="WBMS02000074">
    <property type="protein sequence ID" value="MWA07412.1"/>
    <property type="molecule type" value="Genomic_DNA"/>
</dbReference>
<keyword evidence="2" id="KW-1185">Reference proteome</keyword>
<name>A0A6I4MNK0_9ACTN</name>
<accession>A0A6I4MNK0</accession>
<organism evidence="1 2">
    <name type="scientific">Actinomadura physcomitrii</name>
    <dbReference type="NCBI Taxonomy" id="2650748"/>
    <lineage>
        <taxon>Bacteria</taxon>
        <taxon>Bacillati</taxon>
        <taxon>Actinomycetota</taxon>
        <taxon>Actinomycetes</taxon>
        <taxon>Streptosporangiales</taxon>
        <taxon>Thermomonosporaceae</taxon>
        <taxon>Actinomadura</taxon>
    </lineage>
</organism>
<sequence length="117" mass="12271">MVASSPANAATSPAAACGSGYYQIDHHNLSTAVIYLMYNGSTNCVVTWKTAYLSSATDTYAVIEKETAGGGIDIDSDQGLYHTYAGPVYAYAPGACIKWGGDAKGSTQWMSGWQHCG</sequence>
<dbReference type="Proteomes" id="UP000462055">
    <property type="component" value="Unassembled WGS sequence"/>
</dbReference>
<gene>
    <name evidence="1" type="ORF">F8568_045230</name>
</gene>